<keyword evidence="5 7" id="KW-0072">Autophagy</keyword>
<dbReference type="Gene3D" id="1.10.287.1490">
    <property type="match status" value="1"/>
</dbReference>
<feature type="region of interest" description="Disordered" evidence="9">
    <location>
        <begin position="734"/>
        <end position="760"/>
    </location>
</feature>
<evidence type="ECO:0000256" key="3">
    <source>
        <dbReference type="ARBA" id="ARBA00022448"/>
    </source>
</evidence>
<feature type="domain" description="Autophagy protein ATG17-like" evidence="10">
    <location>
        <begin position="118"/>
        <end position="453"/>
    </location>
</feature>
<name>A0AAE8MVP9_9PEZI</name>
<sequence>MASEVLVAHTGQRLQVDTAQFSSIDELKAWVSRQSSIPVPKIVALTPEGRSLKPQSLHSESEIYIYDIRITQTSSSGNGLPAVTDIPLPKQYSTPTTPNSIGDIKAMSAWEELYKERRAWALGVAEDCSRMDQATQQRYGEIDVMVKCLDAAVANLEFSIKQIEPKYVELKKWVEPALEEHEQLAANWEKYLALAKAVPISHHMVRFMTSKDVKPNQATLEDLIDMDTTRKAGRLAPTSLRKFSGRATDLDKAASRMYQALQDITQEFESLISRSALSHNGESSQLQSDVEALAKKIDSDYKQILEYTPSQRDVLQASKTASTHTERLLPSLKKRANEMGDMIQYATRARNEVAADSIKFMRSITEITSLHGSVKAQINALNQAEEDMTTFDYLRLIHQLPYMYASFLSEAVRRREWYDKVRSDSSTLANTMALFQDEEIKRRRKWQKMVGSTYGRDMLDANAIGLEVNLLGDEDPWPALTKQDLETFLESLKKHNAEALVIDDVSKLLGELGAPTKQQSKRIKAFKNGSIHEASLGISGLLMRGDDDLLRSLQDDKTKLENRLKTSDSRIRRLEDLLHRQSQASRTGLGNVFQAQNGDSTSSVKPPGKQTDGTESLLHRITQLESDLHAEQQRSAAAKKELDTHAARSNEIRDQMEEANSTKKDLLGNMEALKREFIEERKSLEHEIKRLQVRLEDGEDEIEHVGEAREQEKSSYNEKILALQEEIERLQMERKDDSLRTQGQVDFLRNESRAQRERNENLEKQVRELQEEVKQKTTALEEAVATSDARLYALHNIYGQIVRDKAAPQDAGTLVQSINATASDARSQLQTAKDDAVSLRSKLAETRAAADELSGELQGVSAKLAAEEKALSELKAALVAEKSRSQALENELEDAKQELTGLHARIANGETGSESLRKRSEEQEGKLAALHRELASKQSEVGRVEEELHSAKEKLEDSKSKLVLMTRHLDTRGERAKDLTQRMYSQNDRLCRLLERLGFSVSLEGSTMAVQKIPRAERASHMQNTTDLSDPAASALRQSSLAQLGDGSPDTEQLELLYWANSKDDESESEKYQAFMSHLGRFDIDLFSETIFRRVKDMEHLARKFQRDARMYREKGVAFQREAHEKIAFKNFKEGDLALFLPTRNQSSGAWACFNIGCPHYFLREQDSHGLTNREWLVARISRVQERVVDLSKSVQQPGDADSLNDEGNDNPFQLSDGLRWYLLDAHEDKHGAPSTPGLGKSTVAANTVEAVADMRTRLGTGGKHKTKLSQHSIEGVSKTLSKSLESRRGSSSSRKTLPFTIGGGGLLKGTPLASETNSVRAAASETASGTSPTTGAQAGPSNAQQASSREAKASADDGAAADRGKGLEGPTPQLNREQSAISAEDPVKRSVVYESLWSLDYSYESPKKR</sequence>
<keyword evidence="7" id="KW-0472">Membrane</keyword>
<reference evidence="12" key="1">
    <citation type="submission" date="2018-03" db="EMBL/GenBank/DDBJ databases">
        <authorList>
            <person name="Guldener U."/>
        </authorList>
    </citation>
    <scope>NUCLEOTIDE SEQUENCE</scope>
</reference>
<dbReference type="GO" id="GO:1903599">
    <property type="term" value="P:positive regulation of autophagy of mitochondrion"/>
    <property type="evidence" value="ECO:0007669"/>
    <property type="project" value="UniProtKB-UniRule"/>
</dbReference>
<comment type="similarity">
    <text evidence="1 7">Belongs to the ATG11 family.</text>
</comment>
<feature type="region of interest" description="Disordered" evidence="9">
    <location>
        <begin position="628"/>
        <end position="660"/>
    </location>
</feature>
<dbReference type="GO" id="GO:0034045">
    <property type="term" value="C:phagophore assembly site membrane"/>
    <property type="evidence" value="ECO:0007669"/>
    <property type="project" value="UniProtKB-SubCell"/>
</dbReference>
<dbReference type="Pfam" id="PF04108">
    <property type="entry name" value="ATG17_like"/>
    <property type="match status" value="1"/>
</dbReference>
<evidence type="ECO:0000256" key="1">
    <source>
        <dbReference type="ARBA" id="ARBA00009729"/>
    </source>
</evidence>
<feature type="coiled-coil region" evidence="8">
    <location>
        <begin position="815"/>
        <end position="961"/>
    </location>
</feature>
<evidence type="ECO:0000256" key="7">
    <source>
        <dbReference type="RuleBase" id="RU367075"/>
    </source>
</evidence>
<evidence type="ECO:0000256" key="2">
    <source>
        <dbReference type="ARBA" id="ARBA00013804"/>
    </source>
</evidence>
<evidence type="ECO:0000256" key="6">
    <source>
        <dbReference type="ARBA" id="ARBA00023054"/>
    </source>
</evidence>
<feature type="compositionally biased region" description="Polar residues" evidence="9">
    <location>
        <begin position="585"/>
        <end position="604"/>
    </location>
</feature>
<dbReference type="PANTHER" id="PTHR13222:SF1">
    <property type="entry name" value="RB1-INDUCIBLE COILED-COIL PROTEIN 1"/>
    <property type="match status" value="1"/>
</dbReference>
<evidence type="ECO:0000256" key="5">
    <source>
        <dbReference type="ARBA" id="ARBA00023006"/>
    </source>
</evidence>
<protein>
    <recommendedName>
        <fullName evidence="2 7">Autophagy-related protein 11</fullName>
    </recommendedName>
</protein>
<dbReference type="GO" id="GO:0019901">
    <property type="term" value="F:protein kinase binding"/>
    <property type="evidence" value="ECO:0007669"/>
    <property type="project" value="TreeGrafter"/>
</dbReference>
<evidence type="ECO:0000259" key="10">
    <source>
        <dbReference type="Pfam" id="PF04108"/>
    </source>
</evidence>
<feature type="region of interest" description="Disordered" evidence="9">
    <location>
        <begin position="1256"/>
        <end position="1388"/>
    </location>
</feature>
<dbReference type="GO" id="GO:0000422">
    <property type="term" value="P:autophagy of mitochondrion"/>
    <property type="evidence" value="ECO:0007669"/>
    <property type="project" value="TreeGrafter"/>
</dbReference>
<organism evidence="12 13">
    <name type="scientific">Cephalotrichum gorgonifer</name>
    <dbReference type="NCBI Taxonomy" id="2041049"/>
    <lineage>
        <taxon>Eukaryota</taxon>
        <taxon>Fungi</taxon>
        <taxon>Dikarya</taxon>
        <taxon>Ascomycota</taxon>
        <taxon>Pezizomycotina</taxon>
        <taxon>Sordariomycetes</taxon>
        <taxon>Hypocreomycetidae</taxon>
        <taxon>Microascales</taxon>
        <taxon>Microascaceae</taxon>
        <taxon>Cephalotrichum</taxon>
    </lineage>
</organism>
<proteinExistence type="inferred from homology"/>
<evidence type="ECO:0000259" key="11">
    <source>
        <dbReference type="Pfam" id="PF10377"/>
    </source>
</evidence>
<keyword evidence="13" id="KW-1185">Reference proteome</keyword>
<dbReference type="InterPro" id="IPR045326">
    <property type="entry name" value="ATG17-like_dom"/>
</dbReference>
<comment type="caution">
    <text evidence="12">The sequence shown here is derived from an EMBL/GenBank/DDBJ whole genome shotgun (WGS) entry which is preliminary data.</text>
</comment>
<dbReference type="SUPFAM" id="SSF57997">
    <property type="entry name" value="Tropomyosin"/>
    <property type="match status" value="1"/>
</dbReference>
<feature type="region of interest" description="Disordered" evidence="9">
    <location>
        <begin position="585"/>
        <end position="614"/>
    </location>
</feature>
<dbReference type="PANTHER" id="PTHR13222">
    <property type="entry name" value="RB1-INDUCIBLE COILED-COIL"/>
    <property type="match status" value="1"/>
</dbReference>
<dbReference type="GO" id="GO:0034727">
    <property type="term" value="P:piecemeal microautophagy of the nucleus"/>
    <property type="evidence" value="ECO:0007669"/>
    <property type="project" value="TreeGrafter"/>
</dbReference>
<feature type="compositionally biased region" description="Polar residues" evidence="9">
    <location>
        <begin position="1314"/>
        <end position="1349"/>
    </location>
</feature>
<accession>A0AAE8MVP9</accession>
<feature type="compositionally biased region" description="Basic and acidic residues" evidence="9">
    <location>
        <begin position="1350"/>
        <end position="1367"/>
    </location>
</feature>
<evidence type="ECO:0000256" key="9">
    <source>
        <dbReference type="SAM" id="MobiDB-lite"/>
    </source>
</evidence>
<dbReference type="GO" id="GO:0060090">
    <property type="term" value="F:molecular adaptor activity"/>
    <property type="evidence" value="ECO:0007669"/>
    <property type="project" value="TreeGrafter"/>
</dbReference>
<dbReference type="GO" id="GO:0015031">
    <property type="term" value="P:protein transport"/>
    <property type="evidence" value="ECO:0007669"/>
    <property type="project" value="UniProtKB-KW"/>
</dbReference>
<comment type="subcellular location">
    <subcellularLocation>
        <location evidence="7">Preautophagosomal structure membrane</location>
        <topology evidence="7">Peripheral membrane protein</topology>
    </subcellularLocation>
    <subcellularLocation>
        <location evidence="7">Vacuole membrane</location>
        <topology evidence="7">Peripheral membrane protein</topology>
    </subcellularLocation>
    <text evidence="7">During pexophagy, accumulates in the vacuolar membrane region, where the peroxisomes contact the vacuole.</text>
</comment>
<dbReference type="GO" id="GO:0000045">
    <property type="term" value="P:autophagosome assembly"/>
    <property type="evidence" value="ECO:0007669"/>
    <property type="project" value="UniProtKB-UniRule"/>
</dbReference>
<comment type="subunit">
    <text evidence="7">Homodimer.</text>
</comment>
<feature type="coiled-coil region" evidence="8">
    <location>
        <begin position="550"/>
        <end position="577"/>
    </location>
</feature>
<dbReference type="Pfam" id="PF10377">
    <property type="entry name" value="ATG11"/>
    <property type="match status" value="1"/>
</dbReference>
<evidence type="ECO:0000313" key="12">
    <source>
        <dbReference type="EMBL" id="SPO00901.1"/>
    </source>
</evidence>
<dbReference type="Proteomes" id="UP001187682">
    <property type="component" value="Unassembled WGS sequence"/>
</dbReference>
<dbReference type="GO" id="GO:0005774">
    <property type="term" value="C:vacuolar membrane"/>
    <property type="evidence" value="ECO:0007669"/>
    <property type="project" value="UniProtKB-SubCell"/>
</dbReference>
<dbReference type="InterPro" id="IPR019460">
    <property type="entry name" value="Atg11_C"/>
</dbReference>
<feature type="compositionally biased region" description="Basic and acidic residues" evidence="9">
    <location>
        <begin position="748"/>
        <end position="760"/>
    </location>
</feature>
<comment type="function">
    <text evidence="7">Involved in cytoplasm to vacuole transport (Cvt), pexophagy, mitophagy and nucleophagy. Recruits mitochondria for their selective degradation via autophagy (mitophagy) during starvation. Works as scaffold proteins that recruit ATG proteins to the pre-autophagosome (PAS), the site of vesicle/autophagosome formation. Required for the Cvt vesicles completion.</text>
</comment>
<dbReference type="GO" id="GO:1990316">
    <property type="term" value="C:Atg1/ULK1 kinase complex"/>
    <property type="evidence" value="ECO:0007669"/>
    <property type="project" value="TreeGrafter"/>
</dbReference>
<gene>
    <name evidence="12" type="ORF">DNG_03649</name>
</gene>
<dbReference type="GO" id="GO:0034517">
    <property type="term" value="P:ribophagy"/>
    <property type="evidence" value="ECO:0007669"/>
    <property type="project" value="TreeGrafter"/>
</dbReference>
<feature type="compositionally biased region" description="Polar residues" evidence="9">
    <location>
        <begin position="1373"/>
        <end position="1382"/>
    </location>
</feature>
<evidence type="ECO:0000256" key="8">
    <source>
        <dbReference type="SAM" id="Coils"/>
    </source>
</evidence>
<evidence type="ECO:0000256" key="4">
    <source>
        <dbReference type="ARBA" id="ARBA00022927"/>
    </source>
</evidence>
<dbReference type="GO" id="GO:0061709">
    <property type="term" value="P:reticulophagy"/>
    <property type="evidence" value="ECO:0007669"/>
    <property type="project" value="TreeGrafter"/>
</dbReference>
<keyword evidence="4 7" id="KW-0653">Protein transport</keyword>
<keyword evidence="7" id="KW-0926">Vacuole</keyword>
<evidence type="ECO:0000313" key="13">
    <source>
        <dbReference type="Proteomes" id="UP001187682"/>
    </source>
</evidence>
<keyword evidence="3 7" id="KW-0813">Transport</keyword>
<keyword evidence="6 8" id="KW-0175">Coiled coil</keyword>
<dbReference type="InterPro" id="IPR040040">
    <property type="entry name" value="ATG11"/>
</dbReference>
<feature type="domain" description="Autophagy-related protein 11 C-terminal" evidence="11">
    <location>
        <begin position="1089"/>
        <end position="1227"/>
    </location>
</feature>
<dbReference type="EMBL" id="ONZQ02000004">
    <property type="protein sequence ID" value="SPO00901.1"/>
    <property type="molecule type" value="Genomic_DNA"/>
</dbReference>